<protein>
    <submittedName>
        <fullName evidence="2">Predicted nucleic acid-binding protein, contains Zn-ribbon domain (Includes truncated derivatives)</fullName>
    </submittedName>
</protein>
<name>A0A1G9HWZ1_9ACTN</name>
<feature type="compositionally biased region" description="Basic and acidic residues" evidence="1">
    <location>
        <begin position="177"/>
        <end position="189"/>
    </location>
</feature>
<evidence type="ECO:0000313" key="2">
    <source>
        <dbReference type="EMBL" id="SDL17083.1"/>
    </source>
</evidence>
<keyword evidence="3" id="KW-1185">Reference proteome</keyword>
<dbReference type="InterPro" id="IPR007922">
    <property type="entry name" value="DciA-like"/>
</dbReference>
<dbReference type="OrthoDB" id="5516926at2"/>
<dbReference type="PANTHER" id="PTHR36456:SF1">
    <property type="entry name" value="UPF0232 PROTEIN SCO3875"/>
    <property type="match status" value="1"/>
</dbReference>
<sequence length="189" mass="21052">MSEANDGRNQADDGRNQASDHDPTGLDLASRIARATALSQRYQPVAPEPEKPRPRRRRVMEEQRSGAHPDDRDPQPIGSVFENVVRKRGWTKRLSLSTVLRNWAGLVGEANAEHSKPVDFTNGVLKIQCDSTAWATGMRYSASQLVAQLNRELGDDTVKRVDVVGPPQKSWKRGIRSVRDGRGPRDTYG</sequence>
<dbReference type="Pfam" id="PF05258">
    <property type="entry name" value="DciA"/>
    <property type="match status" value="1"/>
</dbReference>
<feature type="compositionally biased region" description="Basic and acidic residues" evidence="1">
    <location>
        <begin position="1"/>
        <end position="24"/>
    </location>
</feature>
<gene>
    <name evidence="2" type="ORF">SAMN04488242_0562</name>
</gene>
<organism evidence="2 3">
    <name type="scientific">Tessaracoccus oleiagri</name>
    <dbReference type="NCBI Taxonomy" id="686624"/>
    <lineage>
        <taxon>Bacteria</taxon>
        <taxon>Bacillati</taxon>
        <taxon>Actinomycetota</taxon>
        <taxon>Actinomycetes</taxon>
        <taxon>Propionibacteriales</taxon>
        <taxon>Propionibacteriaceae</taxon>
        <taxon>Tessaracoccus</taxon>
    </lineage>
</organism>
<evidence type="ECO:0000256" key="1">
    <source>
        <dbReference type="SAM" id="MobiDB-lite"/>
    </source>
</evidence>
<dbReference type="STRING" id="686624.SAMN04488242_0562"/>
<feature type="compositionally biased region" description="Basic and acidic residues" evidence="1">
    <location>
        <begin position="59"/>
        <end position="74"/>
    </location>
</feature>
<dbReference type="PANTHER" id="PTHR36456">
    <property type="entry name" value="UPF0232 PROTEIN SCO3875"/>
    <property type="match status" value="1"/>
</dbReference>
<dbReference type="RefSeq" id="WP_093248719.1">
    <property type="nucleotide sequence ID" value="NZ_FNGP01000001.1"/>
</dbReference>
<feature type="region of interest" description="Disordered" evidence="1">
    <location>
        <begin position="167"/>
        <end position="189"/>
    </location>
</feature>
<dbReference type="Proteomes" id="UP000199475">
    <property type="component" value="Unassembled WGS sequence"/>
</dbReference>
<accession>A0A1G9HWZ1</accession>
<feature type="region of interest" description="Disordered" evidence="1">
    <location>
        <begin position="1"/>
        <end position="79"/>
    </location>
</feature>
<proteinExistence type="predicted"/>
<dbReference type="EMBL" id="FNGP01000001">
    <property type="protein sequence ID" value="SDL17083.1"/>
    <property type="molecule type" value="Genomic_DNA"/>
</dbReference>
<reference evidence="2 3" key="1">
    <citation type="submission" date="2016-10" db="EMBL/GenBank/DDBJ databases">
        <authorList>
            <person name="de Groot N.N."/>
        </authorList>
    </citation>
    <scope>NUCLEOTIDE SEQUENCE [LARGE SCALE GENOMIC DNA]</scope>
    <source>
        <strain evidence="2 3">CGMCC 1.9159</strain>
    </source>
</reference>
<evidence type="ECO:0000313" key="3">
    <source>
        <dbReference type="Proteomes" id="UP000199475"/>
    </source>
</evidence>
<dbReference type="AlphaFoldDB" id="A0A1G9HWZ1"/>